<evidence type="ECO:0000313" key="3">
    <source>
        <dbReference type="Proteomes" id="UP001226574"/>
    </source>
</evidence>
<dbReference type="InterPro" id="IPR001853">
    <property type="entry name" value="DSBA-like_thioredoxin_dom"/>
</dbReference>
<dbReference type="Gene3D" id="3.40.30.10">
    <property type="entry name" value="Glutaredoxin"/>
    <property type="match status" value="1"/>
</dbReference>
<dbReference type="Proteomes" id="UP001226574">
    <property type="component" value="Unassembled WGS sequence"/>
</dbReference>
<name>A0ABU1B7D9_PSEHA</name>
<gene>
    <name evidence="2" type="ORF">RC083_02540</name>
</gene>
<reference evidence="2 3" key="1">
    <citation type="submission" date="2023-08" db="EMBL/GenBank/DDBJ databases">
        <title>Pseudoalteromonas haloplanktis LL1 genome.</title>
        <authorList>
            <person name="Wu S."/>
        </authorList>
    </citation>
    <scope>NUCLEOTIDE SEQUENCE [LARGE SCALE GENOMIC DNA]</scope>
    <source>
        <strain evidence="2 3">LL1</strain>
    </source>
</reference>
<evidence type="ECO:0000313" key="2">
    <source>
        <dbReference type="EMBL" id="MDQ9090469.1"/>
    </source>
</evidence>
<dbReference type="EMBL" id="JAVIFY010000001">
    <property type="protein sequence ID" value="MDQ9090469.1"/>
    <property type="molecule type" value="Genomic_DNA"/>
</dbReference>
<feature type="domain" description="DSBA-like thioredoxin" evidence="1">
    <location>
        <begin position="6"/>
        <end position="207"/>
    </location>
</feature>
<organism evidence="2 3">
    <name type="scientific">Pseudoalteromonas haloplanktis</name>
    <name type="common">Alteromonas haloplanktis</name>
    <dbReference type="NCBI Taxonomy" id="228"/>
    <lineage>
        <taxon>Bacteria</taxon>
        <taxon>Pseudomonadati</taxon>
        <taxon>Pseudomonadota</taxon>
        <taxon>Gammaproteobacteria</taxon>
        <taxon>Alteromonadales</taxon>
        <taxon>Pseudoalteromonadaceae</taxon>
        <taxon>Pseudoalteromonas</taxon>
    </lineage>
</organism>
<protein>
    <submittedName>
        <fullName evidence="2">DsbA family oxidoreductase</fullName>
    </submittedName>
</protein>
<dbReference type="PANTHER" id="PTHR13887:SF41">
    <property type="entry name" value="THIOREDOXIN SUPERFAMILY PROTEIN"/>
    <property type="match status" value="1"/>
</dbReference>
<dbReference type="SUPFAM" id="SSF52833">
    <property type="entry name" value="Thioredoxin-like"/>
    <property type="match status" value="1"/>
</dbReference>
<keyword evidence="3" id="KW-1185">Reference proteome</keyword>
<accession>A0ABU1B7D9</accession>
<dbReference type="InterPro" id="IPR036249">
    <property type="entry name" value="Thioredoxin-like_sf"/>
</dbReference>
<evidence type="ECO:0000259" key="1">
    <source>
        <dbReference type="Pfam" id="PF01323"/>
    </source>
</evidence>
<dbReference type="Pfam" id="PF01323">
    <property type="entry name" value="DSBA"/>
    <property type="match status" value="1"/>
</dbReference>
<comment type="caution">
    <text evidence="2">The sequence shown here is derived from an EMBL/GenBank/DDBJ whole genome shotgun (WGS) entry which is preliminary data.</text>
</comment>
<dbReference type="PANTHER" id="PTHR13887">
    <property type="entry name" value="GLUTATHIONE S-TRANSFERASE KAPPA"/>
    <property type="match status" value="1"/>
</dbReference>
<dbReference type="CDD" id="cd03024">
    <property type="entry name" value="DsbA_FrnE"/>
    <property type="match status" value="1"/>
</dbReference>
<sequence length="219" mass="25026">MKKLKIDIVSDVMCPWCIIGYKNLETALAQLSDEFSAEISWKPFELNPDMPIEGQDLNEHLRQKYGLSEEQGDENRKRILEMGEKAGFTFNFDGKRIMINSFDLHRLLTWAATEGKQTELKLALFKAHFTDLIFLNEQDNLLDVVQSVGLDRARAKEILDSGEYFQEVRSEQNALQQMGITSVPTFIINDQYALTGGQPSDAFVQAFKQIAEQEAQQQQ</sequence>
<proteinExistence type="predicted"/>
<dbReference type="RefSeq" id="WP_309038333.1">
    <property type="nucleotide sequence ID" value="NZ_JAVIFY010000001.1"/>
</dbReference>